<feature type="domain" description="Elp3/MiaA/NifB-like radical SAM core" evidence="1">
    <location>
        <begin position="13"/>
        <end position="205"/>
    </location>
</feature>
<accession>A0A1Y4SYD9</accession>
<reference evidence="2 3" key="1">
    <citation type="journal article" date="2018" name="BMC Genomics">
        <title>Whole genome sequencing and function prediction of 133 gut anaerobes isolated from chicken caecum in pure cultures.</title>
        <authorList>
            <person name="Medvecky M."/>
            <person name="Cejkova D."/>
            <person name="Polansky O."/>
            <person name="Karasova D."/>
            <person name="Kubasova T."/>
            <person name="Cizek A."/>
            <person name="Rychlik I."/>
        </authorList>
    </citation>
    <scope>NUCLEOTIDE SEQUENCE [LARGE SCALE GENOMIC DNA]</scope>
    <source>
        <strain evidence="2 3">An13</strain>
    </source>
</reference>
<dbReference type="SMART" id="SM00729">
    <property type="entry name" value="Elp3"/>
    <property type="match status" value="1"/>
</dbReference>
<dbReference type="RefSeq" id="WP_087357780.1">
    <property type="nucleotide sequence ID" value="NZ_NFLJ01000012.1"/>
</dbReference>
<dbReference type="GO" id="GO:0003824">
    <property type="term" value="F:catalytic activity"/>
    <property type="evidence" value="ECO:0007669"/>
    <property type="project" value="InterPro"/>
</dbReference>
<dbReference type="InterPro" id="IPR006638">
    <property type="entry name" value="Elp3/MiaA/NifB-like_rSAM"/>
</dbReference>
<organism evidence="2 3">
    <name type="scientific">Massilimicrobiota timonensis</name>
    <dbReference type="NCBI Taxonomy" id="1776392"/>
    <lineage>
        <taxon>Bacteria</taxon>
        <taxon>Bacillati</taxon>
        <taxon>Bacillota</taxon>
        <taxon>Erysipelotrichia</taxon>
        <taxon>Erysipelotrichales</taxon>
        <taxon>Erysipelotrichaceae</taxon>
        <taxon>Massilimicrobiota</taxon>
    </lineage>
</organism>
<proteinExistence type="predicted"/>
<dbReference type="GO" id="GO:0051536">
    <property type="term" value="F:iron-sulfur cluster binding"/>
    <property type="evidence" value="ECO:0007669"/>
    <property type="project" value="InterPro"/>
</dbReference>
<name>A0A1Y4SYD9_9FIRM</name>
<keyword evidence="3" id="KW-1185">Reference proteome</keyword>
<evidence type="ECO:0000313" key="3">
    <source>
        <dbReference type="Proteomes" id="UP000195305"/>
    </source>
</evidence>
<dbReference type="Proteomes" id="UP000195305">
    <property type="component" value="Unassembled WGS sequence"/>
</dbReference>
<evidence type="ECO:0000313" key="2">
    <source>
        <dbReference type="EMBL" id="OUQ34925.1"/>
    </source>
</evidence>
<evidence type="ECO:0000259" key="1">
    <source>
        <dbReference type="SMART" id="SM00729"/>
    </source>
</evidence>
<dbReference type="AlphaFoldDB" id="A0A1Y4SYD9"/>
<gene>
    <name evidence="2" type="ORF">B5E75_05465</name>
</gene>
<dbReference type="EMBL" id="NFLJ01000012">
    <property type="protein sequence ID" value="OUQ34925.1"/>
    <property type="molecule type" value="Genomic_DNA"/>
</dbReference>
<comment type="caution">
    <text evidence="2">The sequence shown here is derived from an EMBL/GenBank/DDBJ whole genome shotgun (WGS) entry which is preliminary data.</text>
</comment>
<dbReference type="OrthoDB" id="5321814at2"/>
<protein>
    <submittedName>
        <fullName evidence="2">Radical SAM protein</fullName>
    </submittedName>
</protein>
<sequence>MERYSRIENKYKREIVLLKARPCAWSKCTFCDYIEDNSTCLEEMIQINTEALNHVTGQYGVLEVIDSASIFELPQQTLQQIKQIIQDKHIHTLFVESHWIYHQRIQDIRDFFGIKMIIKIGVETFDDDFRNRVLNKNATFTSIKELQQYFDSPCLMVGIQGQTKEMIQRDMDILTHHFDYGTISIYRNNSTPVKRDDQLVQWFMQNYAYLQDDPRYDFLYEPTDFGVGD</sequence>
<dbReference type="SUPFAM" id="SSF102114">
    <property type="entry name" value="Radical SAM enzymes"/>
    <property type="match status" value="1"/>
</dbReference>
<dbReference type="InterPro" id="IPR058240">
    <property type="entry name" value="rSAM_sf"/>
</dbReference>